<feature type="region of interest" description="Disordered" evidence="4">
    <location>
        <begin position="23"/>
        <end position="47"/>
    </location>
</feature>
<dbReference type="AlphaFoldDB" id="A0A1D2M4U0"/>
<keyword evidence="7" id="KW-1185">Reference proteome</keyword>
<evidence type="ECO:0000313" key="6">
    <source>
        <dbReference type="EMBL" id="ODM87944.1"/>
    </source>
</evidence>
<evidence type="ECO:0000259" key="5">
    <source>
        <dbReference type="SMART" id="SM01141"/>
    </source>
</evidence>
<proteinExistence type="predicted"/>
<sequence>MDALASSRDTMIDRFDVRAHLDIIPDPSTSTSSGGKSAAAEEEEANPGINERYRILIQSDCLEVRFTTEQFGTSATTHSHLLTHAAQSAQAAIGYNYDDNQPVAFSQARFTPPHRPFQLPREVVVGAPADADEESEEEIDFDLLVNVDDLTQGQKAELNNYGTKYGMGAGDFMEYLNGDLEEKEKLRLAKLQEEKQAMSGRKARREREAYKDKLIMRKGYISPPSYATYATNPEGGDGEGGDNDDEDDDGKRSSSHSSRSRSNSPEKITFITSFGGNESDDGKGHRALDRKDGTVFG</sequence>
<protein>
    <submittedName>
        <fullName evidence="6">CLK4-associating serine/arginine rich protein</fullName>
    </submittedName>
</protein>
<dbReference type="SMART" id="SM01141">
    <property type="entry name" value="DRY_EERY"/>
    <property type="match status" value="1"/>
</dbReference>
<keyword evidence="1" id="KW-0507">mRNA processing</keyword>
<dbReference type="PANTHER" id="PTHR13161">
    <property type="entry name" value="SPLICING FACTOR SUPPRESSOR OF WHITE APRICOT"/>
    <property type="match status" value="1"/>
</dbReference>
<accession>A0A1D2M4U0</accession>
<feature type="coiled-coil region" evidence="3">
    <location>
        <begin position="181"/>
        <end position="208"/>
    </location>
</feature>
<evidence type="ECO:0000256" key="1">
    <source>
        <dbReference type="ARBA" id="ARBA00022664"/>
    </source>
</evidence>
<dbReference type="InterPro" id="IPR040397">
    <property type="entry name" value="SWAP"/>
</dbReference>
<organism evidence="6 7">
    <name type="scientific">Orchesella cincta</name>
    <name type="common">Springtail</name>
    <name type="synonym">Podura cincta</name>
    <dbReference type="NCBI Taxonomy" id="48709"/>
    <lineage>
        <taxon>Eukaryota</taxon>
        <taxon>Metazoa</taxon>
        <taxon>Ecdysozoa</taxon>
        <taxon>Arthropoda</taxon>
        <taxon>Hexapoda</taxon>
        <taxon>Collembola</taxon>
        <taxon>Entomobryomorpha</taxon>
        <taxon>Entomobryoidea</taxon>
        <taxon>Orchesellidae</taxon>
        <taxon>Orchesellinae</taxon>
        <taxon>Orchesella</taxon>
    </lineage>
</organism>
<feature type="compositionally biased region" description="Basic and acidic residues" evidence="4">
    <location>
        <begin position="280"/>
        <end position="297"/>
    </location>
</feature>
<dbReference type="GO" id="GO:0006397">
    <property type="term" value="P:mRNA processing"/>
    <property type="evidence" value="ECO:0007669"/>
    <property type="project" value="UniProtKB-KW"/>
</dbReference>
<dbReference type="PANTHER" id="PTHR13161:SF4">
    <property type="entry name" value="CLK4-ASSOCIATING SERINE_ARGININE RICH PROTEIN"/>
    <property type="match status" value="1"/>
</dbReference>
<gene>
    <name evidence="6" type="ORF">Ocin01_18739</name>
</gene>
<feature type="domain" description="Suppressor of white apricot N-terminal" evidence="5">
    <location>
        <begin position="1"/>
        <end position="101"/>
    </location>
</feature>
<dbReference type="OrthoDB" id="10070965at2759"/>
<evidence type="ECO:0000256" key="3">
    <source>
        <dbReference type="SAM" id="Coils"/>
    </source>
</evidence>
<comment type="caution">
    <text evidence="6">The sequence shown here is derived from an EMBL/GenBank/DDBJ whole genome shotgun (WGS) entry which is preliminary data.</text>
</comment>
<reference evidence="6 7" key="1">
    <citation type="journal article" date="2016" name="Genome Biol. Evol.">
        <title>Gene Family Evolution Reflects Adaptation to Soil Environmental Stressors in the Genome of the Collembolan Orchesella cincta.</title>
        <authorList>
            <person name="Faddeeva-Vakhrusheva A."/>
            <person name="Derks M.F."/>
            <person name="Anvar S.Y."/>
            <person name="Agamennone V."/>
            <person name="Suring W."/>
            <person name="Smit S."/>
            <person name="van Straalen N.M."/>
            <person name="Roelofs D."/>
        </authorList>
    </citation>
    <scope>NUCLEOTIDE SEQUENCE [LARGE SCALE GENOMIC DNA]</scope>
    <source>
        <tissue evidence="6">Mixed pool</tissue>
    </source>
</reference>
<dbReference type="Proteomes" id="UP000094527">
    <property type="component" value="Unassembled WGS sequence"/>
</dbReference>
<dbReference type="Pfam" id="PF09750">
    <property type="entry name" value="DRY_EERY"/>
    <property type="match status" value="1"/>
</dbReference>
<dbReference type="OMA" id="CIKESEH"/>
<feature type="non-terminal residue" evidence="6">
    <location>
        <position position="297"/>
    </location>
</feature>
<name>A0A1D2M4U0_ORCCI</name>
<dbReference type="EMBL" id="LJIJ01004357">
    <property type="protein sequence ID" value="ODM87944.1"/>
    <property type="molecule type" value="Genomic_DNA"/>
</dbReference>
<evidence type="ECO:0000256" key="4">
    <source>
        <dbReference type="SAM" id="MobiDB-lite"/>
    </source>
</evidence>
<dbReference type="GO" id="GO:0008380">
    <property type="term" value="P:RNA splicing"/>
    <property type="evidence" value="ECO:0007669"/>
    <property type="project" value="UniProtKB-KW"/>
</dbReference>
<feature type="compositionally biased region" description="Acidic residues" evidence="4">
    <location>
        <begin position="236"/>
        <end position="248"/>
    </location>
</feature>
<evidence type="ECO:0000313" key="7">
    <source>
        <dbReference type="Proteomes" id="UP000094527"/>
    </source>
</evidence>
<feature type="region of interest" description="Disordered" evidence="4">
    <location>
        <begin position="223"/>
        <end position="297"/>
    </location>
</feature>
<dbReference type="InterPro" id="IPR019147">
    <property type="entry name" value="SWAP_N_domain"/>
</dbReference>
<keyword evidence="2" id="KW-0508">mRNA splicing</keyword>
<evidence type="ECO:0000256" key="2">
    <source>
        <dbReference type="ARBA" id="ARBA00023187"/>
    </source>
</evidence>
<keyword evidence="3" id="KW-0175">Coiled coil</keyword>